<protein>
    <submittedName>
        <fullName evidence="1">DUF4489 domain-containing protein</fullName>
    </submittedName>
</protein>
<organism evidence="1 2">
    <name type="scientific">Alkaliphilus pronyensis</name>
    <dbReference type="NCBI Taxonomy" id="1482732"/>
    <lineage>
        <taxon>Bacteria</taxon>
        <taxon>Bacillati</taxon>
        <taxon>Bacillota</taxon>
        <taxon>Clostridia</taxon>
        <taxon>Peptostreptococcales</taxon>
        <taxon>Natronincolaceae</taxon>
        <taxon>Alkaliphilus</taxon>
    </lineage>
</organism>
<evidence type="ECO:0000313" key="2">
    <source>
        <dbReference type="Proteomes" id="UP000432715"/>
    </source>
</evidence>
<dbReference type="Pfam" id="PF14879">
    <property type="entry name" value="DUF4489"/>
    <property type="match status" value="2"/>
</dbReference>
<proteinExistence type="predicted"/>
<gene>
    <name evidence="1" type="ORF">F8154_11090</name>
</gene>
<dbReference type="RefSeq" id="WP_151861682.1">
    <property type="nucleotide sequence ID" value="NZ_WBZC01000043.1"/>
</dbReference>
<accession>A0A6I0EX75</accession>
<keyword evidence="2" id="KW-1185">Reference proteome</keyword>
<name>A0A6I0EX75_9FIRM</name>
<dbReference type="OrthoDB" id="2052577at2"/>
<dbReference type="Proteomes" id="UP000432715">
    <property type="component" value="Unassembled WGS sequence"/>
</dbReference>
<dbReference type="InterPro" id="IPR027972">
    <property type="entry name" value="DUF4489"/>
</dbReference>
<dbReference type="AlphaFoldDB" id="A0A6I0EX75"/>
<sequence length="327" mass="38090">MRRVNYLPYVKCGKVYQVDLPNRLDESEPPIVLAEVNVNTKDIPMPCILVKFSEFINFTLLGLNPKFIIIYRLVREDRYSSYPQILKEWEFEFESSEMLEIANVDTNQPTVLDYCDCLDIYTSGRITYRLEIVQIETNNVTSYGLTNKSFTATVINGLKEEGKRHNSYFLDRNLGFIPYVKCGKVFNPVLPIKLSKEDPPVILTQLIINTERNNDLCILINYSSFVTSILKEDHFNNLTFRLVKSCSDFTTEVLREWPFRRVFVNNTNIKEPLVYDYCECLNSKFDRHCTYTFALVEAELSEKSFYNISQKSMTAKVYLGKDQQGLC</sequence>
<comment type="caution">
    <text evidence="1">The sequence shown here is derived from an EMBL/GenBank/DDBJ whole genome shotgun (WGS) entry which is preliminary data.</text>
</comment>
<dbReference type="EMBL" id="WBZC01000043">
    <property type="protein sequence ID" value="KAB3532938.1"/>
    <property type="molecule type" value="Genomic_DNA"/>
</dbReference>
<reference evidence="1 2" key="1">
    <citation type="submission" date="2019-10" db="EMBL/GenBank/DDBJ databases">
        <title>Alkaliphilus serpentinus sp. nov. and Alkaliphilus pronyensis sp. nov., two novel anaerobic alkaliphilic species isolated from the serpentinized-hosted hydrothermal field of the Prony Bay (New Caledonia).</title>
        <authorList>
            <person name="Postec A."/>
        </authorList>
    </citation>
    <scope>NUCLEOTIDE SEQUENCE [LARGE SCALE GENOMIC DNA]</scope>
    <source>
        <strain evidence="1 2">LacV</strain>
    </source>
</reference>
<evidence type="ECO:0000313" key="1">
    <source>
        <dbReference type="EMBL" id="KAB3532938.1"/>
    </source>
</evidence>